<dbReference type="InterPro" id="IPR045633">
    <property type="entry name" value="DUF6414"/>
</dbReference>
<dbReference type="EMBL" id="CP138203">
    <property type="protein sequence ID" value="WPC73960.1"/>
    <property type="molecule type" value="Genomic_DNA"/>
</dbReference>
<accession>A0ABZ0QC24</accession>
<sequence length="313" mass="35487">MIKNFIYLDEDKMYSLSSQIFEGITEYVLNESSSDNQESETQKGPVGSGKVLADVIISSSKATEKKFFHDYSFTLFENHLMEQGRVLDLTSATLSLEDLKASITDFSFIKTKAKSTFNDVNKITELFSEFNTIGEALAHMGAFSRINELTSELALLKKQTPDRNKRSQLEAEYKKLTNLKELAKAGSLYQDQKFLDNLSLLTKYGFSDQFEITQPIGEALFTSCLKRDFLRESEDILVKKYSRKTEKKVVIFGIISQAFSGNEMELDEKGKDYSNMKAALLNLVDHLTNIEHSISGKQENEVVIDPIAVYFEV</sequence>
<keyword evidence="2" id="KW-1185">Reference proteome</keyword>
<evidence type="ECO:0000313" key="1">
    <source>
        <dbReference type="EMBL" id="WPC73960.1"/>
    </source>
</evidence>
<protein>
    <submittedName>
        <fullName evidence="1">Uncharacterized protein</fullName>
    </submittedName>
</protein>
<evidence type="ECO:0000313" key="2">
    <source>
        <dbReference type="Proteomes" id="UP001304071"/>
    </source>
</evidence>
<proteinExistence type="predicted"/>
<dbReference type="RefSeq" id="WP_261893968.1">
    <property type="nucleotide sequence ID" value="NZ_AP024895.1"/>
</dbReference>
<gene>
    <name evidence="1" type="ORF">R8Z52_01340</name>
</gene>
<dbReference type="Pfam" id="PF19952">
    <property type="entry name" value="DUF6414"/>
    <property type="match status" value="1"/>
</dbReference>
<reference evidence="1 2" key="1">
    <citation type="submission" date="2023-11" db="EMBL/GenBank/DDBJ databases">
        <title>Plant-associative lifestyle of Vibrio porteresiae and its evolutionary dynamics.</title>
        <authorList>
            <person name="Rameshkumar N."/>
            <person name="Kirti K."/>
        </authorList>
    </citation>
    <scope>NUCLEOTIDE SEQUENCE [LARGE SCALE GENOMIC DNA]</scope>
    <source>
        <strain evidence="1 2">MSSRF30</strain>
    </source>
</reference>
<organism evidence="1 2">
    <name type="scientific">Vibrio porteresiae DSM 19223</name>
    <dbReference type="NCBI Taxonomy" id="1123496"/>
    <lineage>
        <taxon>Bacteria</taxon>
        <taxon>Pseudomonadati</taxon>
        <taxon>Pseudomonadota</taxon>
        <taxon>Gammaproteobacteria</taxon>
        <taxon>Vibrionales</taxon>
        <taxon>Vibrionaceae</taxon>
        <taxon>Vibrio</taxon>
    </lineage>
</organism>
<name>A0ABZ0QC24_9VIBR</name>
<dbReference type="Proteomes" id="UP001304071">
    <property type="component" value="Chromosome 1"/>
</dbReference>